<dbReference type="InterPro" id="IPR007278">
    <property type="entry name" value="DUF397"/>
</dbReference>
<evidence type="ECO:0000313" key="3">
    <source>
        <dbReference type="Proteomes" id="UP001501237"/>
    </source>
</evidence>
<keyword evidence="3" id="KW-1185">Reference proteome</keyword>
<evidence type="ECO:0000259" key="1">
    <source>
        <dbReference type="Pfam" id="PF04149"/>
    </source>
</evidence>
<comment type="caution">
    <text evidence="2">The sequence shown here is derived from an EMBL/GenBank/DDBJ whole genome shotgun (WGS) entry which is preliminary data.</text>
</comment>
<dbReference type="Pfam" id="PF04149">
    <property type="entry name" value="DUF397"/>
    <property type="match status" value="1"/>
</dbReference>
<protein>
    <submittedName>
        <fullName evidence="2">DUF397 domain-containing protein</fullName>
    </submittedName>
</protein>
<organism evidence="2 3">
    <name type="scientific">Actinocorallia longicatena</name>
    <dbReference type="NCBI Taxonomy" id="111803"/>
    <lineage>
        <taxon>Bacteria</taxon>
        <taxon>Bacillati</taxon>
        <taxon>Actinomycetota</taxon>
        <taxon>Actinomycetes</taxon>
        <taxon>Streptosporangiales</taxon>
        <taxon>Thermomonosporaceae</taxon>
        <taxon>Actinocorallia</taxon>
    </lineage>
</organism>
<dbReference type="Proteomes" id="UP001501237">
    <property type="component" value="Unassembled WGS sequence"/>
</dbReference>
<dbReference type="EMBL" id="BAAAUV010000020">
    <property type="protein sequence ID" value="GAA3230319.1"/>
    <property type="molecule type" value="Genomic_DNA"/>
</dbReference>
<reference evidence="3" key="1">
    <citation type="journal article" date="2019" name="Int. J. Syst. Evol. Microbiol.">
        <title>The Global Catalogue of Microorganisms (GCM) 10K type strain sequencing project: providing services to taxonomists for standard genome sequencing and annotation.</title>
        <authorList>
            <consortium name="The Broad Institute Genomics Platform"/>
            <consortium name="The Broad Institute Genome Sequencing Center for Infectious Disease"/>
            <person name="Wu L."/>
            <person name="Ma J."/>
        </authorList>
    </citation>
    <scope>NUCLEOTIDE SEQUENCE [LARGE SCALE GENOMIC DNA]</scope>
    <source>
        <strain evidence="3">JCM 9377</strain>
    </source>
</reference>
<evidence type="ECO:0000313" key="2">
    <source>
        <dbReference type="EMBL" id="GAA3230319.1"/>
    </source>
</evidence>
<sequence length="62" mass="6567">MASHPHAGWRKSSFSGANSDECVEVADAAGHIVARDSKHPDGTVLAITRSGWRGLVRGLKRG</sequence>
<accession>A0ABP6QIF6</accession>
<gene>
    <name evidence="2" type="ORF">GCM10010468_60700</name>
</gene>
<proteinExistence type="predicted"/>
<name>A0ABP6QIF6_9ACTN</name>
<feature type="domain" description="DUF397" evidence="1">
    <location>
        <begin position="7"/>
        <end position="60"/>
    </location>
</feature>